<proteinExistence type="inferred from homology"/>
<dbReference type="PROSITE" id="PS50111">
    <property type="entry name" value="CHEMOTAXIS_TRANSDUC_2"/>
    <property type="match status" value="1"/>
</dbReference>
<evidence type="ECO:0000259" key="6">
    <source>
        <dbReference type="PROSITE" id="PS50111"/>
    </source>
</evidence>
<keyword evidence="5" id="KW-1133">Transmembrane helix</keyword>
<dbReference type="InterPro" id="IPR010910">
    <property type="entry name" value="Nitrate/nitrite_sensing_bac"/>
</dbReference>
<dbReference type="InterPro" id="IPR013587">
    <property type="entry name" value="Nitrate/nitrite_sensing"/>
</dbReference>
<dbReference type="OrthoDB" id="2489132at2"/>
<dbReference type="InterPro" id="IPR004089">
    <property type="entry name" value="MCPsignal_dom"/>
</dbReference>
<dbReference type="STRING" id="1515746.HR45_03170"/>
<evidence type="ECO:0000259" key="7">
    <source>
        <dbReference type="PROSITE" id="PS50885"/>
    </source>
</evidence>
<evidence type="ECO:0000256" key="3">
    <source>
        <dbReference type="ARBA" id="ARBA00029447"/>
    </source>
</evidence>
<feature type="domain" description="HAMP" evidence="7">
    <location>
        <begin position="354"/>
        <end position="386"/>
    </location>
</feature>
<keyword evidence="2 4" id="KW-0807">Transducer</keyword>
<gene>
    <name evidence="9" type="ORF">HR45_03170</name>
</gene>
<dbReference type="GO" id="GO:0007165">
    <property type="term" value="P:signal transduction"/>
    <property type="evidence" value="ECO:0007669"/>
    <property type="project" value="UniProtKB-KW"/>
</dbReference>
<dbReference type="Pfam" id="PF08376">
    <property type="entry name" value="NIT"/>
    <property type="match status" value="1"/>
</dbReference>
<comment type="similarity">
    <text evidence="3">Belongs to the methyl-accepting chemotaxis (MCP) protein family.</text>
</comment>
<evidence type="ECO:0000313" key="10">
    <source>
        <dbReference type="Proteomes" id="UP000029264"/>
    </source>
</evidence>
<dbReference type="FunFam" id="1.10.287.950:FF:000001">
    <property type="entry name" value="Methyl-accepting chemotaxis sensory transducer"/>
    <property type="match status" value="1"/>
</dbReference>
<evidence type="ECO:0000256" key="2">
    <source>
        <dbReference type="ARBA" id="ARBA00023224"/>
    </source>
</evidence>
<name>A0A094JEX1_9GAMM</name>
<feature type="transmembrane region" description="Helical" evidence="5">
    <location>
        <begin position="310"/>
        <end position="332"/>
    </location>
</feature>
<protein>
    <submittedName>
        <fullName evidence="9">Chemotaxis protein</fullName>
    </submittedName>
</protein>
<dbReference type="GO" id="GO:0006935">
    <property type="term" value="P:chemotaxis"/>
    <property type="evidence" value="ECO:0007669"/>
    <property type="project" value="UniProtKB-ARBA"/>
</dbReference>
<dbReference type="PANTHER" id="PTHR32089:SF120">
    <property type="entry name" value="METHYL-ACCEPTING CHEMOTAXIS PROTEIN TLPQ"/>
    <property type="match status" value="1"/>
</dbReference>
<accession>A0A094JEX1</accession>
<feature type="domain" description="Methyl-accepting transducer" evidence="6">
    <location>
        <begin position="391"/>
        <end position="627"/>
    </location>
</feature>
<evidence type="ECO:0000256" key="5">
    <source>
        <dbReference type="SAM" id="Phobius"/>
    </source>
</evidence>
<dbReference type="PANTHER" id="PTHR32089">
    <property type="entry name" value="METHYL-ACCEPTING CHEMOTAXIS PROTEIN MCPB"/>
    <property type="match status" value="1"/>
</dbReference>
<evidence type="ECO:0000259" key="8">
    <source>
        <dbReference type="PROSITE" id="PS50906"/>
    </source>
</evidence>
<feature type="domain" description="NIT" evidence="8">
    <location>
        <begin position="55"/>
        <end position="302"/>
    </location>
</feature>
<keyword evidence="5" id="KW-0812">Transmembrane</keyword>
<sequence length="666" mass="73133">MNVQWIGNLSIKLKFLLVILPPLILATLFGGLDINRNVTNALTTKRVIALSNLVKVNSNLVHELQKERGMSAGFLGSKGTSFATAIPGQRKLTDTQADDFSRYIAEHDFPPEINSRISDIRNELSKLSNIRQQVSALQISVPEEVAYYTNLNSELLSVVDLVVKTGENKGIAVESAAFSAFLQMKERAGIERAVLSSTFGQAGFKTGMFTRFITLVSEQNSFQSRFLALAPASELSQYQQLLQDPKIAAVENFREIAKTQNADEIAAQSAEKWFAASTARIELLRKFEMVLQQNLIDNTQHYYQQLLSRAWIEGCAIVLSLLAIVIISYLIIYNMLSRLKLLHNGIMHTKTEFDMTTRLKLQGDDELGHIAAAINSMLGDFDKVISTVRNNAHSLNLAVGQMNSFSQQLTKNVAVGYSEAEQVASAMTEMSSTVQEIAASAIKVTDATKVASQEAKEGNLEVCKTADAISELAVEIETASDSIQQLDSDIHSIVGLLEEINGIAEQTNLLALNAAIEAARAGEMGRGFAVVADEVRNLAQRSQSSTEDIRKMTDRLKQGAQQAVTAIAKGRQRADSSVTEANRAGEELYRIVSQVELIESMNEQIAAATHEQSVVSEEVNQNALKISETYNSTKSIAEEFRVLNNSLLSEAESLKQQVLKFKTTDN</sequence>
<keyword evidence="10" id="KW-1185">Reference proteome</keyword>
<reference evidence="9 10" key="1">
    <citation type="submission" date="2014-06" db="EMBL/GenBank/DDBJ databases">
        <title>Shewanella sp. YQH10.</title>
        <authorList>
            <person name="Liu Y."/>
            <person name="Zeng R."/>
        </authorList>
    </citation>
    <scope>NUCLEOTIDE SEQUENCE [LARGE SCALE GENOMIC DNA]</scope>
    <source>
        <strain evidence="9 10">YQH10</strain>
    </source>
</reference>
<dbReference type="EMBL" id="JPEO01000002">
    <property type="protein sequence ID" value="KFZ38450.1"/>
    <property type="molecule type" value="Genomic_DNA"/>
</dbReference>
<dbReference type="Pfam" id="PF00015">
    <property type="entry name" value="MCPsignal"/>
    <property type="match status" value="1"/>
</dbReference>
<dbReference type="SUPFAM" id="SSF58104">
    <property type="entry name" value="Methyl-accepting chemotaxis protein (MCP) signaling domain"/>
    <property type="match status" value="1"/>
</dbReference>
<dbReference type="PROSITE" id="PS50885">
    <property type="entry name" value="HAMP"/>
    <property type="match status" value="1"/>
</dbReference>
<dbReference type="PROSITE" id="PS50906">
    <property type="entry name" value="NIT"/>
    <property type="match status" value="1"/>
</dbReference>
<dbReference type="CDD" id="cd11386">
    <property type="entry name" value="MCP_signal"/>
    <property type="match status" value="1"/>
</dbReference>
<dbReference type="Gene3D" id="1.10.287.950">
    <property type="entry name" value="Methyl-accepting chemotaxis protein"/>
    <property type="match status" value="1"/>
</dbReference>
<dbReference type="GO" id="GO:0016020">
    <property type="term" value="C:membrane"/>
    <property type="evidence" value="ECO:0007669"/>
    <property type="project" value="UniProtKB-SubCell"/>
</dbReference>
<dbReference type="RefSeq" id="WP_037439651.1">
    <property type="nucleotide sequence ID" value="NZ_JPEO01000002.1"/>
</dbReference>
<dbReference type="SMART" id="SM00283">
    <property type="entry name" value="MA"/>
    <property type="match status" value="1"/>
</dbReference>
<dbReference type="eggNOG" id="COG0840">
    <property type="taxonomic scope" value="Bacteria"/>
</dbReference>
<evidence type="ECO:0000256" key="1">
    <source>
        <dbReference type="ARBA" id="ARBA00004370"/>
    </source>
</evidence>
<organism evidence="9 10">
    <name type="scientific">Shewanella mangrovi</name>
    <dbReference type="NCBI Taxonomy" id="1515746"/>
    <lineage>
        <taxon>Bacteria</taxon>
        <taxon>Pseudomonadati</taxon>
        <taxon>Pseudomonadota</taxon>
        <taxon>Gammaproteobacteria</taxon>
        <taxon>Alteromonadales</taxon>
        <taxon>Shewanellaceae</taxon>
        <taxon>Shewanella</taxon>
    </lineage>
</organism>
<comment type="subcellular location">
    <subcellularLocation>
        <location evidence="1">Membrane</location>
    </subcellularLocation>
</comment>
<keyword evidence="5" id="KW-0472">Membrane</keyword>
<comment type="caution">
    <text evidence="9">The sequence shown here is derived from an EMBL/GenBank/DDBJ whole genome shotgun (WGS) entry which is preliminary data.</text>
</comment>
<evidence type="ECO:0000256" key="4">
    <source>
        <dbReference type="PROSITE-ProRule" id="PRU00284"/>
    </source>
</evidence>
<dbReference type="AlphaFoldDB" id="A0A094JEX1"/>
<dbReference type="Proteomes" id="UP000029264">
    <property type="component" value="Unassembled WGS sequence"/>
</dbReference>
<dbReference type="CDD" id="cd06225">
    <property type="entry name" value="HAMP"/>
    <property type="match status" value="1"/>
</dbReference>
<dbReference type="InterPro" id="IPR003660">
    <property type="entry name" value="HAMP_dom"/>
</dbReference>
<evidence type="ECO:0000313" key="9">
    <source>
        <dbReference type="EMBL" id="KFZ38450.1"/>
    </source>
</evidence>